<sequence>MEMNTNAVKFSLENSSFRSMNALTVLSRDNGEAFAIICSPNILGGCEFAIGVVTKTWLNSAGDPLIEALTQPTVVQAILECNAVLDWLRFYILDQLTRFDENNNLETASQILVLQELTLLLRKIEGQGVCMMCVCALSVPVALLYLDRHRFHKRNSSFVALRSFKGSYRELKPLRQL</sequence>
<reference evidence="2 3" key="1">
    <citation type="submission" date="2024-01" db="EMBL/GenBank/DDBJ databases">
        <title>The genomes of 5 underutilized Papilionoideae crops provide insights into root nodulation and disease resistanc.</title>
        <authorList>
            <person name="Jiang F."/>
        </authorList>
    </citation>
    <scope>NUCLEOTIDE SEQUENCE [LARGE SCALE GENOMIC DNA]</scope>
    <source>
        <strain evidence="2">LVBAO_FW01</strain>
        <tissue evidence="2">Leaves</tissue>
    </source>
</reference>
<gene>
    <name evidence="2" type="ORF">VNO77_27947</name>
</gene>
<keyword evidence="1" id="KW-0472">Membrane</keyword>
<keyword evidence="1" id="KW-0812">Transmembrane</keyword>
<evidence type="ECO:0000313" key="2">
    <source>
        <dbReference type="EMBL" id="KAK7324411.1"/>
    </source>
</evidence>
<evidence type="ECO:0000256" key="1">
    <source>
        <dbReference type="SAM" id="Phobius"/>
    </source>
</evidence>
<keyword evidence="3" id="KW-1185">Reference proteome</keyword>
<dbReference type="AlphaFoldDB" id="A0AAN9Q701"/>
<organism evidence="2 3">
    <name type="scientific">Canavalia gladiata</name>
    <name type="common">Sword bean</name>
    <name type="synonym">Dolichos gladiatus</name>
    <dbReference type="NCBI Taxonomy" id="3824"/>
    <lineage>
        <taxon>Eukaryota</taxon>
        <taxon>Viridiplantae</taxon>
        <taxon>Streptophyta</taxon>
        <taxon>Embryophyta</taxon>
        <taxon>Tracheophyta</taxon>
        <taxon>Spermatophyta</taxon>
        <taxon>Magnoliopsida</taxon>
        <taxon>eudicotyledons</taxon>
        <taxon>Gunneridae</taxon>
        <taxon>Pentapetalae</taxon>
        <taxon>rosids</taxon>
        <taxon>fabids</taxon>
        <taxon>Fabales</taxon>
        <taxon>Fabaceae</taxon>
        <taxon>Papilionoideae</taxon>
        <taxon>50 kb inversion clade</taxon>
        <taxon>NPAAA clade</taxon>
        <taxon>indigoferoid/millettioid clade</taxon>
        <taxon>Phaseoleae</taxon>
        <taxon>Canavalia</taxon>
    </lineage>
</organism>
<accession>A0AAN9Q701</accession>
<dbReference type="EMBL" id="JAYMYQ010000006">
    <property type="protein sequence ID" value="KAK7324411.1"/>
    <property type="molecule type" value="Genomic_DNA"/>
</dbReference>
<name>A0AAN9Q701_CANGL</name>
<feature type="transmembrane region" description="Helical" evidence="1">
    <location>
        <begin position="126"/>
        <end position="146"/>
    </location>
</feature>
<proteinExistence type="predicted"/>
<protein>
    <submittedName>
        <fullName evidence="2">Uncharacterized protein</fullName>
    </submittedName>
</protein>
<keyword evidence="1" id="KW-1133">Transmembrane helix</keyword>
<evidence type="ECO:0000313" key="3">
    <source>
        <dbReference type="Proteomes" id="UP001367508"/>
    </source>
</evidence>
<comment type="caution">
    <text evidence="2">The sequence shown here is derived from an EMBL/GenBank/DDBJ whole genome shotgun (WGS) entry which is preliminary data.</text>
</comment>
<dbReference type="Proteomes" id="UP001367508">
    <property type="component" value="Unassembled WGS sequence"/>
</dbReference>